<organism evidence="6">
    <name type="scientific">marine metagenome</name>
    <dbReference type="NCBI Taxonomy" id="408172"/>
    <lineage>
        <taxon>unclassified sequences</taxon>
        <taxon>metagenomes</taxon>
        <taxon>ecological metagenomes</taxon>
    </lineage>
</organism>
<evidence type="ECO:0000313" key="6">
    <source>
        <dbReference type="EMBL" id="SVB95304.1"/>
    </source>
</evidence>
<sequence>MFAYVGGKYRQAKWISKYLPKDFERYAEVFGGAMWTYINGNINVDDVHYNDFNSQMANLLYCCSEYDKFIPILESRDAQDEEEFYRCKEDVLEVINSGNKISMPDFDLAAEYAYIITQCFSGIMSEKVKYVNLKGKYNSKYNSFVGRVKNPKVQKKLGKIQVSSLTFENFIPIVDGEKTLLYLDPPYYGTENLYAFHNFTKDKHKELADMLNQCESKWILSYYEFDEMKEWYPQDKYVWFRKDFKKASMASSGKKQTVGTELLIIKE</sequence>
<name>A0A382I6H0_9ZZZZ</name>
<proteinExistence type="predicted"/>
<dbReference type="EC" id="2.1.1.72" evidence="1"/>
<keyword evidence="4" id="KW-0949">S-adenosyl-L-methionine</keyword>
<gene>
    <name evidence="6" type="ORF">METZ01_LOCUS248158</name>
</gene>
<dbReference type="GO" id="GO:0009307">
    <property type="term" value="P:DNA restriction-modification system"/>
    <property type="evidence" value="ECO:0007669"/>
    <property type="project" value="InterPro"/>
</dbReference>
<reference evidence="6" key="1">
    <citation type="submission" date="2018-05" db="EMBL/GenBank/DDBJ databases">
        <authorList>
            <person name="Lanie J.A."/>
            <person name="Ng W.-L."/>
            <person name="Kazmierczak K.M."/>
            <person name="Andrzejewski T.M."/>
            <person name="Davidsen T.M."/>
            <person name="Wayne K.J."/>
            <person name="Tettelin H."/>
            <person name="Glass J.I."/>
            <person name="Rusch D."/>
            <person name="Podicherti R."/>
            <person name="Tsui H.-C.T."/>
            <person name="Winkler M.E."/>
        </authorList>
    </citation>
    <scope>NUCLEOTIDE SEQUENCE</scope>
</reference>
<dbReference type="SUPFAM" id="SSF53335">
    <property type="entry name" value="S-adenosyl-L-methionine-dependent methyltransferases"/>
    <property type="match status" value="1"/>
</dbReference>
<dbReference type="GO" id="GO:0043565">
    <property type="term" value="F:sequence-specific DNA binding"/>
    <property type="evidence" value="ECO:0007669"/>
    <property type="project" value="TreeGrafter"/>
</dbReference>
<evidence type="ECO:0000256" key="1">
    <source>
        <dbReference type="ARBA" id="ARBA00011900"/>
    </source>
</evidence>
<protein>
    <recommendedName>
        <fullName evidence="1">site-specific DNA-methyltransferase (adenine-specific)</fullName>
        <ecNumber evidence="1">2.1.1.72</ecNumber>
    </recommendedName>
</protein>
<accession>A0A382I6H0</accession>
<dbReference type="GO" id="GO:1904047">
    <property type="term" value="F:S-adenosyl-L-methionine binding"/>
    <property type="evidence" value="ECO:0007669"/>
    <property type="project" value="TreeGrafter"/>
</dbReference>
<dbReference type="PRINTS" id="PR00505">
    <property type="entry name" value="D12N6MTFRASE"/>
</dbReference>
<dbReference type="GO" id="GO:0006298">
    <property type="term" value="P:mismatch repair"/>
    <property type="evidence" value="ECO:0007669"/>
    <property type="project" value="TreeGrafter"/>
</dbReference>
<dbReference type="InterPro" id="IPR002052">
    <property type="entry name" value="DNA_methylase_N6_adenine_CS"/>
</dbReference>
<dbReference type="InterPro" id="IPR012327">
    <property type="entry name" value="MeTrfase_D12"/>
</dbReference>
<keyword evidence="2" id="KW-0489">Methyltransferase</keyword>
<evidence type="ECO:0000256" key="5">
    <source>
        <dbReference type="ARBA" id="ARBA00047942"/>
    </source>
</evidence>
<dbReference type="InterPro" id="IPR029063">
    <property type="entry name" value="SAM-dependent_MTases_sf"/>
</dbReference>
<dbReference type="AlphaFoldDB" id="A0A382I6H0"/>
<evidence type="ECO:0000256" key="2">
    <source>
        <dbReference type="ARBA" id="ARBA00022603"/>
    </source>
</evidence>
<evidence type="ECO:0000256" key="3">
    <source>
        <dbReference type="ARBA" id="ARBA00022679"/>
    </source>
</evidence>
<dbReference type="EMBL" id="UINC01065533">
    <property type="protein sequence ID" value="SVB95304.1"/>
    <property type="molecule type" value="Genomic_DNA"/>
</dbReference>
<dbReference type="PANTHER" id="PTHR30481">
    <property type="entry name" value="DNA ADENINE METHYLASE"/>
    <property type="match status" value="1"/>
</dbReference>
<evidence type="ECO:0000256" key="4">
    <source>
        <dbReference type="ARBA" id="ARBA00022691"/>
    </source>
</evidence>
<dbReference type="Pfam" id="PF02086">
    <property type="entry name" value="MethyltransfD12"/>
    <property type="match status" value="1"/>
</dbReference>
<dbReference type="Gene3D" id="3.40.50.150">
    <property type="entry name" value="Vaccinia Virus protein VP39"/>
    <property type="match status" value="2"/>
</dbReference>
<comment type="catalytic activity">
    <reaction evidence="5">
        <text>a 2'-deoxyadenosine in DNA + S-adenosyl-L-methionine = an N(6)-methyl-2'-deoxyadenosine in DNA + S-adenosyl-L-homocysteine + H(+)</text>
        <dbReference type="Rhea" id="RHEA:15197"/>
        <dbReference type="Rhea" id="RHEA-COMP:12418"/>
        <dbReference type="Rhea" id="RHEA-COMP:12419"/>
        <dbReference type="ChEBI" id="CHEBI:15378"/>
        <dbReference type="ChEBI" id="CHEBI:57856"/>
        <dbReference type="ChEBI" id="CHEBI:59789"/>
        <dbReference type="ChEBI" id="CHEBI:90615"/>
        <dbReference type="ChEBI" id="CHEBI:90616"/>
        <dbReference type="EC" id="2.1.1.72"/>
    </reaction>
</comment>
<dbReference type="PROSITE" id="PS00092">
    <property type="entry name" value="N6_MTASE"/>
    <property type="match status" value="1"/>
</dbReference>
<dbReference type="GO" id="GO:0032259">
    <property type="term" value="P:methylation"/>
    <property type="evidence" value="ECO:0007669"/>
    <property type="project" value="UniProtKB-KW"/>
</dbReference>
<dbReference type="GO" id="GO:0009007">
    <property type="term" value="F:site-specific DNA-methyltransferase (adenine-specific) activity"/>
    <property type="evidence" value="ECO:0007669"/>
    <property type="project" value="UniProtKB-EC"/>
</dbReference>
<keyword evidence="3" id="KW-0808">Transferase</keyword>